<dbReference type="RefSeq" id="WP_408632294.1">
    <property type="nucleotide sequence ID" value="NZ_LR130759.1"/>
</dbReference>
<dbReference type="InterPro" id="IPR011527">
    <property type="entry name" value="ABC1_TM_dom"/>
</dbReference>
<evidence type="ECO:0000313" key="15">
    <source>
        <dbReference type="EMBL" id="VDM89397.1"/>
    </source>
</evidence>
<evidence type="ECO:0000259" key="13">
    <source>
        <dbReference type="PROSITE" id="PS50893"/>
    </source>
</evidence>
<dbReference type="InterPro" id="IPR036640">
    <property type="entry name" value="ABC1_TM_sf"/>
</dbReference>
<dbReference type="Proteomes" id="UP000269998">
    <property type="component" value="Chromosome"/>
</dbReference>
<dbReference type="GO" id="GO:0005524">
    <property type="term" value="F:ATP binding"/>
    <property type="evidence" value="ECO:0007669"/>
    <property type="project" value="UniProtKB-KW"/>
</dbReference>
<protein>
    <recommendedName>
        <fullName evidence="10">Fatty acid ABC transporter ATP-binding/permease protein</fullName>
    </recommendedName>
</protein>
<evidence type="ECO:0000256" key="12">
    <source>
        <dbReference type="SAM" id="Phobius"/>
    </source>
</evidence>
<dbReference type="InterPro" id="IPR039421">
    <property type="entry name" value="Type_1_exporter"/>
</dbReference>
<dbReference type="KEGG" id="mbai:MB901379_02973"/>
<dbReference type="InterPro" id="IPR003439">
    <property type="entry name" value="ABC_transporter-like_ATP-bd"/>
</dbReference>
<evidence type="ECO:0000256" key="2">
    <source>
        <dbReference type="ARBA" id="ARBA00022448"/>
    </source>
</evidence>
<keyword evidence="3 12" id="KW-0812">Transmembrane</keyword>
<comment type="similarity">
    <text evidence="9">Belongs to the ABC transporter superfamily. Lipid exporter (TC 3.A.1.106) family.</text>
</comment>
<comment type="function">
    <text evidence="8">ABC transporter involved in fatty acid import. Transmembrane domains (TMD) form a pore in the membrane and the ATP-binding domain (NBD) is responsible for energy generation.</text>
</comment>
<comment type="subcellular location">
    <subcellularLocation>
        <location evidence="1">Cell inner membrane</location>
        <topology evidence="1">Multi-pass membrane protein</topology>
    </subcellularLocation>
</comment>
<proteinExistence type="inferred from homology"/>
<evidence type="ECO:0000256" key="7">
    <source>
        <dbReference type="ARBA" id="ARBA00023136"/>
    </source>
</evidence>
<keyword evidence="7 12" id="KW-0472">Membrane</keyword>
<evidence type="ECO:0000256" key="4">
    <source>
        <dbReference type="ARBA" id="ARBA00022741"/>
    </source>
</evidence>
<feature type="region of interest" description="Disordered" evidence="11">
    <location>
        <begin position="641"/>
        <end position="715"/>
    </location>
</feature>
<dbReference type="GO" id="GO:0140359">
    <property type="term" value="F:ABC-type transporter activity"/>
    <property type="evidence" value="ECO:0007669"/>
    <property type="project" value="InterPro"/>
</dbReference>
<dbReference type="InterPro" id="IPR017871">
    <property type="entry name" value="ABC_transporter-like_CS"/>
</dbReference>
<reference evidence="16" key="1">
    <citation type="submission" date="2018-02" db="EMBL/GenBank/DDBJ databases">
        <authorList>
            <person name="Seth-Smith MB H."/>
            <person name="Seth-Smith H."/>
        </authorList>
    </citation>
    <scope>NUCLEOTIDE SEQUENCE [LARGE SCALE GENOMIC DNA]</scope>
</reference>
<evidence type="ECO:0000256" key="9">
    <source>
        <dbReference type="ARBA" id="ARBA00061644"/>
    </source>
</evidence>
<evidence type="ECO:0000256" key="6">
    <source>
        <dbReference type="ARBA" id="ARBA00022989"/>
    </source>
</evidence>
<accession>A0A3S4BJ66</accession>
<dbReference type="CDD" id="cd03254">
    <property type="entry name" value="ABCC_Glucan_exporter_like"/>
    <property type="match status" value="1"/>
</dbReference>
<gene>
    <name evidence="15" type="ORF">MB901379_02973</name>
</gene>
<feature type="transmembrane region" description="Helical" evidence="12">
    <location>
        <begin position="40"/>
        <end position="63"/>
    </location>
</feature>
<feature type="domain" description="ABC transporter" evidence="13">
    <location>
        <begin position="402"/>
        <end position="636"/>
    </location>
</feature>
<dbReference type="Pfam" id="PF00005">
    <property type="entry name" value="ABC_tran"/>
    <property type="match status" value="1"/>
</dbReference>
<dbReference type="InterPro" id="IPR003593">
    <property type="entry name" value="AAA+_ATPase"/>
</dbReference>
<evidence type="ECO:0000256" key="11">
    <source>
        <dbReference type="SAM" id="MobiDB-lite"/>
    </source>
</evidence>
<keyword evidence="16" id="KW-1185">Reference proteome</keyword>
<dbReference type="GO" id="GO:0016887">
    <property type="term" value="F:ATP hydrolysis activity"/>
    <property type="evidence" value="ECO:0007669"/>
    <property type="project" value="InterPro"/>
</dbReference>
<dbReference type="PANTHER" id="PTHR24221:SF499">
    <property type="entry name" value="FATTY ACID ABC TRANSPORTER ATP-BINDING_PERMEASE PROTEIN"/>
    <property type="match status" value="1"/>
</dbReference>
<evidence type="ECO:0000259" key="14">
    <source>
        <dbReference type="PROSITE" id="PS50929"/>
    </source>
</evidence>
<dbReference type="PROSITE" id="PS00211">
    <property type="entry name" value="ABC_TRANSPORTER_1"/>
    <property type="match status" value="1"/>
</dbReference>
<dbReference type="AlphaFoldDB" id="A0A3S4BJ66"/>
<evidence type="ECO:0000256" key="8">
    <source>
        <dbReference type="ARBA" id="ARBA00055053"/>
    </source>
</evidence>
<dbReference type="EMBL" id="LR130759">
    <property type="protein sequence ID" value="VDM89397.1"/>
    <property type="molecule type" value="Genomic_DNA"/>
</dbReference>
<dbReference type="SUPFAM" id="SSF90123">
    <property type="entry name" value="ABC transporter transmembrane region"/>
    <property type="match status" value="1"/>
</dbReference>
<keyword evidence="2" id="KW-0813">Transport</keyword>
<evidence type="ECO:0000313" key="16">
    <source>
        <dbReference type="Proteomes" id="UP000269998"/>
    </source>
</evidence>
<feature type="transmembrane region" description="Helical" evidence="12">
    <location>
        <begin position="199"/>
        <end position="217"/>
    </location>
</feature>
<dbReference type="InterPro" id="IPR027417">
    <property type="entry name" value="P-loop_NTPase"/>
</dbReference>
<dbReference type="Gene3D" id="3.40.50.300">
    <property type="entry name" value="P-loop containing nucleotide triphosphate hydrolases"/>
    <property type="match status" value="1"/>
</dbReference>
<dbReference type="PROSITE" id="PS50929">
    <property type="entry name" value="ABC_TM1F"/>
    <property type="match status" value="1"/>
</dbReference>
<organism evidence="15 16">
    <name type="scientific">Mycobacterium basiliense</name>
    <dbReference type="NCBI Taxonomy" id="2094119"/>
    <lineage>
        <taxon>Bacteria</taxon>
        <taxon>Bacillati</taxon>
        <taxon>Actinomycetota</taxon>
        <taxon>Actinomycetes</taxon>
        <taxon>Mycobacteriales</taxon>
        <taxon>Mycobacteriaceae</taxon>
        <taxon>Mycobacterium</taxon>
    </lineage>
</organism>
<dbReference type="GO" id="GO:0005886">
    <property type="term" value="C:plasma membrane"/>
    <property type="evidence" value="ECO:0007669"/>
    <property type="project" value="UniProtKB-SubCell"/>
</dbReference>
<evidence type="ECO:0000256" key="10">
    <source>
        <dbReference type="ARBA" id="ARBA00071747"/>
    </source>
</evidence>
<feature type="transmembrane region" description="Helical" evidence="12">
    <location>
        <begin position="117"/>
        <end position="142"/>
    </location>
</feature>
<sequence length="715" mass="76134">MIGHQPCHPSGPVRSQHAGAAAIRAGATVRLLARLFANRGLMAAVCTLALASAAIDVIVPRLLGHATDLLFTGAIGRRLPAGMTKEQAVAAANARGDSTFAHMLSKMDLTPGVGIDFIAVGHTVLVAAALYVVVALLVSLQAQLLKVAIQRMMEALRAELEAKLHRLRLSYINARQHGELLGRLTNDIDNIQAALKQTASALPTTLLTAVAVLVIMLTISGLLAAITMLTVPISALASRLILRRSKRLRVARAADSGRLNAAIEEIYSGLAVVKAFGHQQHVREQLAQINCDVYRAGVGAQFTSGLISPATTFVGNLGYLAVAVVGALQVATGKVSLGGVQAFVQYVRQFNQPVTDIATRYDMLQAGLASAERVFELLDAPEQAADVAPELSEHGDAMGGRVEFERVDFCYQPEKRVIGDLSLVAEPGTTVAIVGPTGAGKSTLVNLLMRFYEVDSGRILIDGVDIATVDREWLCSRVGMVLQDTWLFAGSIADNIGYGCPGATREQIIEVAKTTGVDQFVRAMSDGYDTWVSEDGGNLSAGEKQLITIARALLARPQFLVLDEATGSLDTRSEDLVQRAMAELRRGRTCFVIAHRLSTIRDADLIVVMDGGRVVEQGTHQQLVARGGIYCQLTRAAGLSPVASPADAGTPCEGMHRYQEGRAGEPHRPELRPLRGPSRRPSSAGGHAADRPLTRPASRSASPHIGIGDSSRRRT</sequence>
<dbReference type="CDD" id="cd18547">
    <property type="entry name" value="ABC_6TM_Tm288_like"/>
    <property type="match status" value="1"/>
</dbReference>
<evidence type="ECO:0000256" key="1">
    <source>
        <dbReference type="ARBA" id="ARBA00004429"/>
    </source>
</evidence>
<keyword evidence="4" id="KW-0547">Nucleotide-binding</keyword>
<dbReference type="FunFam" id="3.40.50.300:FF:000287">
    <property type="entry name" value="Multidrug ABC transporter ATP-binding protein"/>
    <property type="match status" value="1"/>
</dbReference>
<dbReference type="SUPFAM" id="SSF52540">
    <property type="entry name" value="P-loop containing nucleoside triphosphate hydrolases"/>
    <property type="match status" value="1"/>
</dbReference>
<dbReference type="PANTHER" id="PTHR24221">
    <property type="entry name" value="ATP-BINDING CASSETTE SUB-FAMILY B"/>
    <property type="match status" value="1"/>
</dbReference>
<dbReference type="SMART" id="SM00382">
    <property type="entry name" value="AAA"/>
    <property type="match status" value="1"/>
</dbReference>
<keyword evidence="6 12" id="KW-1133">Transmembrane helix</keyword>
<evidence type="ECO:0000256" key="5">
    <source>
        <dbReference type="ARBA" id="ARBA00022840"/>
    </source>
</evidence>
<feature type="domain" description="ABC transmembrane type-1" evidence="14">
    <location>
        <begin position="43"/>
        <end position="366"/>
    </location>
</feature>
<dbReference type="Pfam" id="PF00664">
    <property type="entry name" value="ABC_membrane"/>
    <property type="match status" value="1"/>
</dbReference>
<evidence type="ECO:0000256" key="3">
    <source>
        <dbReference type="ARBA" id="ARBA00022692"/>
    </source>
</evidence>
<feature type="compositionally biased region" description="Basic and acidic residues" evidence="11">
    <location>
        <begin position="654"/>
        <end position="673"/>
    </location>
</feature>
<name>A0A3S4BJ66_9MYCO</name>
<dbReference type="Gene3D" id="1.20.1560.10">
    <property type="entry name" value="ABC transporter type 1, transmembrane domain"/>
    <property type="match status" value="1"/>
</dbReference>
<dbReference type="PROSITE" id="PS50893">
    <property type="entry name" value="ABC_TRANSPORTER_2"/>
    <property type="match status" value="1"/>
</dbReference>
<feature type="compositionally biased region" description="Low complexity" evidence="11">
    <location>
        <begin position="674"/>
        <end position="686"/>
    </location>
</feature>
<keyword evidence="5 15" id="KW-0067">ATP-binding</keyword>